<dbReference type="EMBL" id="BMZN01000003">
    <property type="protein sequence ID" value="GHC50109.1"/>
    <property type="molecule type" value="Genomic_DNA"/>
</dbReference>
<dbReference type="PIRSF" id="PIRSF018266">
    <property type="entry name" value="FecR"/>
    <property type="match status" value="1"/>
</dbReference>
<dbReference type="InterPro" id="IPR006311">
    <property type="entry name" value="TAT_signal"/>
</dbReference>
<dbReference type="Gene3D" id="2.60.120.1440">
    <property type="match status" value="1"/>
</dbReference>
<sequence>MPKHDNATPSNLPREQALDWFAREQLGTLAPHEQRERDAWLARDPANEREYRSLQQVWHVADHLPKDEMRAIMDSPDHGARRITRRHLLMGTGATFAAVAAGAWVSRPMWAESPVFTQRLLTARGERKQVELPDGSRLDLNTDTELSIAFYESHRSVDLLRGEALFAVHADKNRPFAVEAGSTQVLVTGTQFNVRRQADEVTVAVREGSVQLSTGPWWRRERALLRAGQLSSALHNSLVQFDKDRVEAMTAWQQGRIVFRDVPLSLVASELSRYLAQPVRVTDPRVAKLRISGTLSIEEPTAALAILPDIAPVKVAREADGSALLIADF</sequence>
<dbReference type="PANTHER" id="PTHR30273">
    <property type="entry name" value="PERIPLASMIC SIGNAL SENSOR AND SIGMA FACTOR ACTIVATOR FECR-RELATED"/>
    <property type="match status" value="1"/>
</dbReference>
<dbReference type="PANTHER" id="PTHR30273:SF2">
    <property type="entry name" value="PROTEIN FECR"/>
    <property type="match status" value="1"/>
</dbReference>
<dbReference type="Gene3D" id="3.55.50.30">
    <property type="match status" value="1"/>
</dbReference>
<evidence type="ECO:0000259" key="1">
    <source>
        <dbReference type="Pfam" id="PF04773"/>
    </source>
</evidence>
<evidence type="ECO:0000259" key="2">
    <source>
        <dbReference type="Pfam" id="PF16220"/>
    </source>
</evidence>
<dbReference type="GO" id="GO:0016989">
    <property type="term" value="F:sigma factor antagonist activity"/>
    <property type="evidence" value="ECO:0007669"/>
    <property type="project" value="TreeGrafter"/>
</dbReference>
<dbReference type="Pfam" id="PF04773">
    <property type="entry name" value="FecR"/>
    <property type="match status" value="1"/>
</dbReference>
<comment type="caution">
    <text evidence="3">The sequence shown here is derived from an EMBL/GenBank/DDBJ whole genome shotgun (WGS) entry which is preliminary data.</text>
</comment>
<dbReference type="AlphaFoldDB" id="A0A8H9IM87"/>
<evidence type="ECO:0000313" key="3">
    <source>
        <dbReference type="EMBL" id="GHC50109.1"/>
    </source>
</evidence>
<keyword evidence="4" id="KW-1185">Reference proteome</keyword>
<reference evidence="4" key="1">
    <citation type="journal article" date="2019" name="Int. J. Syst. Evol. Microbiol.">
        <title>The Global Catalogue of Microorganisms (GCM) 10K type strain sequencing project: providing services to taxonomists for standard genome sequencing and annotation.</title>
        <authorList>
            <consortium name="The Broad Institute Genomics Platform"/>
            <consortium name="The Broad Institute Genome Sequencing Center for Infectious Disease"/>
            <person name="Wu L."/>
            <person name="Ma J."/>
        </authorList>
    </citation>
    <scope>NUCLEOTIDE SEQUENCE [LARGE SCALE GENOMIC DNA]</scope>
    <source>
        <strain evidence="4">KCTC 42083</strain>
    </source>
</reference>
<gene>
    <name evidence="3" type="ORF">GCM10010096_22540</name>
</gene>
<dbReference type="InterPro" id="IPR032623">
    <property type="entry name" value="FecR_N"/>
</dbReference>
<dbReference type="RefSeq" id="WP_189392640.1">
    <property type="nucleotide sequence ID" value="NZ_BMZN01000003.1"/>
</dbReference>
<proteinExistence type="predicted"/>
<dbReference type="Proteomes" id="UP000608923">
    <property type="component" value="Unassembled WGS sequence"/>
</dbReference>
<feature type="domain" description="FecR protein" evidence="1">
    <location>
        <begin position="119"/>
        <end position="211"/>
    </location>
</feature>
<dbReference type="InterPro" id="IPR012373">
    <property type="entry name" value="Ferrdict_sens_TM"/>
</dbReference>
<dbReference type="PROSITE" id="PS51318">
    <property type="entry name" value="TAT"/>
    <property type="match status" value="1"/>
</dbReference>
<dbReference type="Pfam" id="PF16220">
    <property type="entry name" value="DUF4880"/>
    <property type="match status" value="1"/>
</dbReference>
<dbReference type="InterPro" id="IPR006860">
    <property type="entry name" value="FecR"/>
</dbReference>
<name>A0A8H9IM87_9BURK</name>
<organism evidence="3 4">
    <name type="scientific">Alcaligenes pakistanensis</name>
    <dbReference type="NCBI Taxonomy" id="1482717"/>
    <lineage>
        <taxon>Bacteria</taxon>
        <taxon>Pseudomonadati</taxon>
        <taxon>Pseudomonadota</taxon>
        <taxon>Betaproteobacteria</taxon>
        <taxon>Burkholderiales</taxon>
        <taxon>Alcaligenaceae</taxon>
        <taxon>Alcaligenes</taxon>
    </lineage>
</organism>
<feature type="domain" description="FecR N-terminal" evidence="2">
    <location>
        <begin position="15"/>
        <end position="57"/>
    </location>
</feature>
<accession>A0A8H9IM87</accession>
<protein>
    <submittedName>
        <fullName evidence="3">Iron dicitrate transporter FecR</fullName>
    </submittedName>
</protein>
<evidence type="ECO:0000313" key="4">
    <source>
        <dbReference type="Proteomes" id="UP000608923"/>
    </source>
</evidence>